<dbReference type="Proteomes" id="UP001302349">
    <property type="component" value="Chromosome"/>
</dbReference>
<sequence>MANLTGKWEGEYSVNIGSDEQPEVEYHAFTLEMLDIDGELTGTAQDLTLSDEPSNISGFHDDGFISFIKKYNRLVFVESDEYFGDNSIEHPDIHYSGTFDENENSFQGTWEIHEDQERDGLQDSFDDMYNVGNWWMKLTN</sequence>
<gene>
    <name evidence="1" type="ORF">RT717_10730</name>
</gene>
<name>A0ABZ0IVV1_9BACT</name>
<keyword evidence="2" id="KW-1185">Reference proteome</keyword>
<proteinExistence type="predicted"/>
<organism evidence="1 2">
    <name type="scientific">Imperialibacter roseus</name>
    <dbReference type="NCBI Taxonomy" id="1324217"/>
    <lineage>
        <taxon>Bacteria</taxon>
        <taxon>Pseudomonadati</taxon>
        <taxon>Bacteroidota</taxon>
        <taxon>Cytophagia</taxon>
        <taxon>Cytophagales</taxon>
        <taxon>Flammeovirgaceae</taxon>
        <taxon>Imperialibacter</taxon>
    </lineage>
</organism>
<dbReference type="RefSeq" id="WP_317491731.1">
    <property type="nucleotide sequence ID" value="NZ_CP136051.1"/>
</dbReference>
<evidence type="ECO:0000313" key="2">
    <source>
        <dbReference type="Proteomes" id="UP001302349"/>
    </source>
</evidence>
<evidence type="ECO:0000313" key="1">
    <source>
        <dbReference type="EMBL" id="WOK09109.1"/>
    </source>
</evidence>
<evidence type="ECO:0008006" key="3">
    <source>
        <dbReference type="Google" id="ProtNLM"/>
    </source>
</evidence>
<dbReference type="EMBL" id="CP136051">
    <property type="protein sequence ID" value="WOK09109.1"/>
    <property type="molecule type" value="Genomic_DNA"/>
</dbReference>
<accession>A0ABZ0IVV1</accession>
<protein>
    <recommendedName>
        <fullName evidence="3">DUF1579 domain-containing protein</fullName>
    </recommendedName>
</protein>
<reference evidence="1 2" key="1">
    <citation type="journal article" date="2023" name="Microbiol. Resour. Announc.">
        <title>Complete Genome Sequence of Imperialibacter roseus strain P4T.</title>
        <authorList>
            <person name="Tizabi D.R."/>
            <person name="Bachvaroff T."/>
            <person name="Hill R.T."/>
        </authorList>
    </citation>
    <scope>NUCLEOTIDE SEQUENCE [LARGE SCALE GENOMIC DNA]</scope>
    <source>
        <strain evidence="1 2">P4T</strain>
    </source>
</reference>